<gene>
    <name evidence="1" type="ORF">S01H4_42416</name>
</gene>
<dbReference type="AlphaFoldDB" id="X1B7Y4"/>
<accession>X1B7Y4</accession>
<protein>
    <recommendedName>
        <fullName evidence="2">SWIM-type domain-containing protein</fullName>
    </recommendedName>
</protein>
<sequence>MTTSSLSKKIINEFGEKLYKKSFNFPNNKINIIYLREEPIKIRSIVLDNEREFHLIIDEKNGEIFHDCPLFLIHSERSEKVCVHLIKLLMIIKNSLAVKILENLENYLLTSEDFGSKKKSKNYLLLANTCFESNNCVEALSYLNKAIINQFESEEIIESYLINSIENNLFIEFFEFLRYSYENEIATFFIKHTDYLEKGFKRFMICISDYSFFNLLRIIESIDKILEFNRILYELPFRNK</sequence>
<dbReference type="EMBL" id="BART01023290">
    <property type="protein sequence ID" value="GAG91225.1"/>
    <property type="molecule type" value="Genomic_DNA"/>
</dbReference>
<organism evidence="1">
    <name type="scientific">marine sediment metagenome</name>
    <dbReference type="NCBI Taxonomy" id="412755"/>
    <lineage>
        <taxon>unclassified sequences</taxon>
        <taxon>metagenomes</taxon>
        <taxon>ecological metagenomes</taxon>
    </lineage>
</organism>
<evidence type="ECO:0008006" key="2">
    <source>
        <dbReference type="Google" id="ProtNLM"/>
    </source>
</evidence>
<proteinExistence type="predicted"/>
<name>X1B7Y4_9ZZZZ</name>
<reference evidence="1" key="1">
    <citation type="journal article" date="2014" name="Front. Microbiol.">
        <title>High frequency of phylogenetically diverse reductive dehalogenase-homologous genes in deep subseafloor sedimentary metagenomes.</title>
        <authorList>
            <person name="Kawai M."/>
            <person name="Futagami T."/>
            <person name="Toyoda A."/>
            <person name="Takaki Y."/>
            <person name="Nishi S."/>
            <person name="Hori S."/>
            <person name="Arai W."/>
            <person name="Tsubouchi T."/>
            <person name="Morono Y."/>
            <person name="Uchiyama I."/>
            <person name="Ito T."/>
            <person name="Fujiyama A."/>
            <person name="Inagaki F."/>
            <person name="Takami H."/>
        </authorList>
    </citation>
    <scope>NUCLEOTIDE SEQUENCE</scope>
    <source>
        <strain evidence="1">Expedition CK06-06</strain>
    </source>
</reference>
<comment type="caution">
    <text evidence="1">The sequence shown here is derived from an EMBL/GenBank/DDBJ whole genome shotgun (WGS) entry which is preliminary data.</text>
</comment>
<evidence type="ECO:0000313" key="1">
    <source>
        <dbReference type="EMBL" id="GAG91225.1"/>
    </source>
</evidence>